<dbReference type="WBParaSite" id="L893_g31351.t1">
    <property type="protein sequence ID" value="L893_g31351.t1"/>
    <property type="gene ID" value="L893_g31351"/>
</dbReference>
<proteinExistence type="predicted"/>
<name>A0A1I8A0I3_9BILA</name>
<accession>A0A1I8A0I3</accession>
<evidence type="ECO:0000313" key="1">
    <source>
        <dbReference type="Proteomes" id="UP000095287"/>
    </source>
</evidence>
<dbReference type="AlphaFoldDB" id="A0A1I8A0I3"/>
<evidence type="ECO:0000313" key="2">
    <source>
        <dbReference type="WBParaSite" id="L893_g31351.t1"/>
    </source>
</evidence>
<organism evidence="1 2">
    <name type="scientific">Steinernema glaseri</name>
    <dbReference type="NCBI Taxonomy" id="37863"/>
    <lineage>
        <taxon>Eukaryota</taxon>
        <taxon>Metazoa</taxon>
        <taxon>Ecdysozoa</taxon>
        <taxon>Nematoda</taxon>
        <taxon>Chromadorea</taxon>
        <taxon>Rhabditida</taxon>
        <taxon>Tylenchina</taxon>
        <taxon>Panagrolaimomorpha</taxon>
        <taxon>Strongyloidoidea</taxon>
        <taxon>Steinernematidae</taxon>
        <taxon>Steinernema</taxon>
    </lineage>
</organism>
<sequence>MALEGFLFPAMTIRETQDFLVFSSLIKLRKLLKRSRRNDSSTLSRLARAVLINRTIECLLQKPDPRYRIPVTCRLPPLLEDINPEIEKWVRKRVEEIENPRKKEPSEPEDMEVD</sequence>
<reference evidence="2" key="1">
    <citation type="submission" date="2016-11" db="UniProtKB">
        <authorList>
            <consortium name="WormBaseParasite"/>
        </authorList>
    </citation>
    <scope>IDENTIFICATION</scope>
</reference>
<protein>
    <submittedName>
        <fullName evidence="2">Uncharacterized protein</fullName>
    </submittedName>
</protein>
<keyword evidence="1" id="KW-1185">Reference proteome</keyword>
<dbReference type="Proteomes" id="UP000095287">
    <property type="component" value="Unplaced"/>
</dbReference>